<name>A0A7S2MDY7_9EUKA</name>
<sequence>MGQKSRAVEDSNGTKSSKPAGHSFVSQLSRRLSRQLSEGEESACSTEDSGSRSSVVSRLSRRLSRRLSETFATADYESGNLEAPSMVPASSKKEKGGMKASADRSREGVLARANSKKLKVSTSKEEPLTSSESLQRTAENILGEAETVETQAENIAYSTLAQRVGRELARRIGNASKDRVKKLLADIDSNGDGVIQKIELRQLVRNKLQLKADNGEIDKLFDLMDTDHGGTVSFHELMTACHMLNAAAAEGSAQVGEYRMLAADERARAQAYFDAAEGMRAYEEEVIVQAQLEADENLSLEKQIGLALNAGAYKVNQLVGLWSDEKNSGKLSKRKLAKRLGDIGVHTATPEELTVLFDRLAGHTKPSQASTSELEIKTCVEALFQYAAQVAEESQANAAKLTGLKTAARKQQAKLQLIEEQFFSKHEVNERERVVQKATVLAKEATTALAKTAKRALASVIGPQNRPAVKAAANWSPPDTELAA</sequence>
<evidence type="ECO:0000256" key="1">
    <source>
        <dbReference type="ARBA" id="ARBA00022837"/>
    </source>
</evidence>
<evidence type="ECO:0000256" key="2">
    <source>
        <dbReference type="SAM" id="MobiDB-lite"/>
    </source>
</evidence>
<protein>
    <recommendedName>
        <fullName evidence="3">EF-hand domain-containing protein</fullName>
    </recommendedName>
</protein>
<dbReference type="InterPro" id="IPR011992">
    <property type="entry name" value="EF-hand-dom_pair"/>
</dbReference>
<gene>
    <name evidence="4" type="ORF">CBRE1094_LOCUS24246</name>
</gene>
<dbReference type="GO" id="GO:0005509">
    <property type="term" value="F:calcium ion binding"/>
    <property type="evidence" value="ECO:0007669"/>
    <property type="project" value="InterPro"/>
</dbReference>
<dbReference type="InterPro" id="IPR018247">
    <property type="entry name" value="EF_Hand_1_Ca_BS"/>
</dbReference>
<dbReference type="SUPFAM" id="SSF47473">
    <property type="entry name" value="EF-hand"/>
    <property type="match status" value="1"/>
</dbReference>
<keyword evidence="1" id="KW-0106">Calcium</keyword>
<feature type="region of interest" description="Disordered" evidence="2">
    <location>
        <begin position="1"/>
        <end position="63"/>
    </location>
</feature>
<accession>A0A7S2MDY7</accession>
<dbReference type="EMBL" id="HBGU01044474">
    <property type="protein sequence ID" value="CAD9477572.1"/>
    <property type="molecule type" value="Transcribed_RNA"/>
</dbReference>
<dbReference type="InterPro" id="IPR002048">
    <property type="entry name" value="EF_hand_dom"/>
</dbReference>
<dbReference type="Pfam" id="PF13499">
    <property type="entry name" value="EF-hand_7"/>
    <property type="match status" value="1"/>
</dbReference>
<proteinExistence type="predicted"/>
<dbReference type="PROSITE" id="PS50222">
    <property type="entry name" value="EF_HAND_2"/>
    <property type="match status" value="2"/>
</dbReference>
<feature type="region of interest" description="Disordered" evidence="2">
    <location>
        <begin position="81"/>
        <end position="134"/>
    </location>
</feature>
<evidence type="ECO:0000313" key="4">
    <source>
        <dbReference type="EMBL" id="CAD9477572.1"/>
    </source>
</evidence>
<feature type="domain" description="EF-hand" evidence="3">
    <location>
        <begin position="175"/>
        <end position="210"/>
    </location>
</feature>
<dbReference type="Gene3D" id="1.10.238.10">
    <property type="entry name" value="EF-hand"/>
    <property type="match status" value="1"/>
</dbReference>
<organism evidence="4">
    <name type="scientific">Haptolina brevifila</name>
    <dbReference type="NCBI Taxonomy" id="156173"/>
    <lineage>
        <taxon>Eukaryota</taxon>
        <taxon>Haptista</taxon>
        <taxon>Haptophyta</taxon>
        <taxon>Prymnesiophyceae</taxon>
        <taxon>Prymnesiales</taxon>
        <taxon>Prymnesiaceae</taxon>
        <taxon>Haptolina</taxon>
    </lineage>
</organism>
<dbReference type="CDD" id="cd00051">
    <property type="entry name" value="EFh"/>
    <property type="match status" value="1"/>
</dbReference>
<dbReference type="PROSITE" id="PS00018">
    <property type="entry name" value="EF_HAND_1"/>
    <property type="match status" value="2"/>
</dbReference>
<dbReference type="SMART" id="SM00054">
    <property type="entry name" value="EFh"/>
    <property type="match status" value="2"/>
</dbReference>
<feature type="compositionally biased region" description="Basic and acidic residues" evidence="2">
    <location>
        <begin position="91"/>
        <end position="109"/>
    </location>
</feature>
<feature type="compositionally biased region" description="Low complexity" evidence="2">
    <location>
        <begin position="26"/>
        <end position="36"/>
    </location>
</feature>
<dbReference type="AlphaFoldDB" id="A0A7S2MDY7"/>
<reference evidence="4" key="1">
    <citation type="submission" date="2021-01" db="EMBL/GenBank/DDBJ databases">
        <authorList>
            <person name="Corre E."/>
            <person name="Pelletier E."/>
            <person name="Niang G."/>
            <person name="Scheremetjew M."/>
            <person name="Finn R."/>
            <person name="Kale V."/>
            <person name="Holt S."/>
            <person name="Cochrane G."/>
            <person name="Meng A."/>
            <person name="Brown T."/>
            <person name="Cohen L."/>
        </authorList>
    </citation>
    <scope>NUCLEOTIDE SEQUENCE</scope>
    <source>
        <strain evidence="4">UTEX LB 985</strain>
    </source>
</reference>
<feature type="domain" description="EF-hand" evidence="3">
    <location>
        <begin position="212"/>
        <end position="247"/>
    </location>
</feature>
<evidence type="ECO:0000259" key="3">
    <source>
        <dbReference type="PROSITE" id="PS50222"/>
    </source>
</evidence>